<reference evidence="2 3" key="1">
    <citation type="journal article" date="2010" name="PLoS ONE">
        <title>The glycobiome of the rumen bacterium Butyrivibrio proteoclasticus B316(T) highlights adaptation to a polysaccharide-rich environment.</title>
        <authorList>
            <person name="Kelly W.J."/>
            <person name="Leahy S.C."/>
            <person name="Altermann E."/>
            <person name="Yeoman C.J."/>
            <person name="Dunne J.C."/>
            <person name="Kong Z."/>
            <person name="Pacheco D.M."/>
            <person name="Li D."/>
            <person name="Noel S.J."/>
            <person name="Moon C.D."/>
            <person name="Cookson A.L."/>
            <person name="Attwood G.T."/>
        </authorList>
    </citation>
    <scope>NUCLEOTIDE SEQUENCE [LARGE SCALE GENOMIC DNA]</scope>
    <source>
        <strain evidence="3">ATCC 51982 / DSM 14932 / B316</strain>
        <plasmid evidence="3">Plasmid pCY360</plasmid>
    </source>
</reference>
<evidence type="ECO:0000313" key="2">
    <source>
        <dbReference type="EMBL" id="ADL36125.1"/>
    </source>
</evidence>
<evidence type="ECO:0000313" key="3">
    <source>
        <dbReference type="Proteomes" id="UP000001299"/>
    </source>
</evidence>
<proteinExistence type="predicted"/>
<gene>
    <name evidence="2" type="ordered locus">bpr_II187</name>
</gene>
<feature type="compositionally biased region" description="Basic and acidic residues" evidence="1">
    <location>
        <begin position="40"/>
        <end position="57"/>
    </location>
</feature>
<protein>
    <submittedName>
        <fullName evidence="2">Uncharacterized protein</fullName>
    </submittedName>
</protein>
<dbReference type="Proteomes" id="UP000001299">
    <property type="component" value="Plasmid pCY360"/>
</dbReference>
<name>E0S3Z3_BUTPB</name>
<accession>E0S3Z3</accession>
<keyword evidence="2" id="KW-0614">Plasmid</keyword>
<organism evidence="2 3">
    <name type="scientific">Butyrivibrio proteoclasticus (strain ATCC 51982 / DSM 14932 / B316)</name>
    <name type="common">Clostridium proteoclasticum</name>
    <dbReference type="NCBI Taxonomy" id="515622"/>
    <lineage>
        <taxon>Bacteria</taxon>
        <taxon>Bacillati</taxon>
        <taxon>Bacillota</taxon>
        <taxon>Clostridia</taxon>
        <taxon>Lachnospirales</taxon>
        <taxon>Lachnospiraceae</taxon>
        <taxon>Butyrivibrio</taxon>
    </lineage>
</organism>
<feature type="region of interest" description="Disordered" evidence="1">
    <location>
        <begin position="26"/>
        <end position="57"/>
    </location>
</feature>
<dbReference type="AlphaFoldDB" id="E0S3Z3"/>
<dbReference type="RefSeq" id="WP_013282774.1">
    <property type="nucleotide sequence ID" value="NC_014389.1"/>
</dbReference>
<geneLocation type="plasmid" evidence="2 3">
    <name>pCY360</name>
</geneLocation>
<evidence type="ECO:0000256" key="1">
    <source>
        <dbReference type="SAM" id="MobiDB-lite"/>
    </source>
</evidence>
<keyword evidence="3" id="KW-1185">Reference proteome</keyword>
<dbReference type="EMBL" id="CP001812">
    <property type="protein sequence ID" value="ADL36125.1"/>
    <property type="molecule type" value="Genomic_DNA"/>
</dbReference>
<sequence length="57" mass="6578">MEYIIRKVINALTAEQFNEIKAAVKSSAAYDSDNPPLTQKELKEFKRVDPEHQNTKE</sequence>
<dbReference type="KEGG" id="bpb:bpr_II187"/>
<dbReference type="HOGENOM" id="CLU_2987928_0_0_9"/>